<organism evidence="8 9">
    <name type="scientific">Carnegiea gigantea</name>
    <dbReference type="NCBI Taxonomy" id="171969"/>
    <lineage>
        <taxon>Eukaryota</taxon>
        <taxon>Viridiplantae</taxon>
        <taxon>Streptophyta</taxon>
        <taxon>Embryophyta</taxon>
        <taxon>Tracheophyta</taxon>
        <taxon>Spermatophyta</taxon>
        <taxon>Magnoliopsida</taxon>
        <taxon>eudicotyledons</taxon>
        <taxon>Gunneridae</taxon>
        <taxon>Pentapetalae</taxon>
        <taxon>Caryophyllales</taxon>
        <taxon>Cactineae</taxon>
        <taxon>Cactaceae</taxon>
        <taxon>Cactoideae</taxon>
        <taxon>Echinocereeae</taxon>
        <taxon>Carnegiea</taxon>
    </lineage>
</organism>
<dbReference type="SMART" id="SM01019">
    <property type="entry name" value="B3"/>
    <property type="match status" value="2"/>
</dbReference>
<evidence type="ECO:0000313" key="9">
    <source>
        <dbReference type="Proteomes" id="UP001153076"/>
    </source>
</evidence>
<name>A0A9Q1QQL1_9CARY</name>
<protein>
    <recommendedName>
        <fullName evidence="7">TF-B3 domain-containing protein</fullName>
    </recommendedName>
</protein>
<feature type="domain" description="TF-B3" evidence="7">
    <location>
        <begin position="418"/>
        <end position="533"/>
    </location>
</feature>
<keyword evidence="2" id="KW-0805">Transcription regulation</keyword>
<dbReference type="AlphaFoldDB" id="A0A9Q1QQL1"/>
<dbReference type="OrthoDB" id="1935604at2759"/>
<dbReference type="Proteomes" id="UP001153076">
    <property type="component" value="Unassembled WGS sequence"/>
</dbReference>
<proteinExistence type="predicted"/>
<evidence type="ECO:0000256" key="4">
    <source>
        <dbReference type="ARBA" id="ARBA00023163"/>
    </source>
</evidence>
<comment type="subcellular location">
    <subcellularLocation>
        <location evidence="1">Nucleus</location>
    </subcellularLocation>
</comment>
<keyword evidence="9" id="KW-1185">Reference proteome</keyword>
<keyword evidence="3" id="KW-0238">DNA-binding</keyword>
<dbReference type="Gene3D" id="2.40.330.10">
    <property type="entry name" value="DNA-binding pseudobarrel domain"/>
    <property type="match status" value="2"/>
</dbReference>
<sequence length="593" mass="66519">MVMKNMNGGILSVLDFGDLNQYNSMSPFDYLALAAQVALEKENNLSSSLLPLSIPTSAFNQNPNPDPNPTPLHLDPKPTKVPISEKRAMPIDLNEPMEMRSPVKRARTTTGIPHQSPINFAADCLPPVQAQVPPELPPKFRQRVLELGGSDPKLVFQKKLFATDVNRNHGRLTIPLRQCVLELSRDEVVESVKRDGRGKVVGFEVMVIEPGLKERRMRFKEWKTVSSYALLGGWNDLVKKNGVEQGDILQLWSFRRGPGGQLSFALNMNGGILSVHDFGDLKQYSSMSPFDFLALAAQVALEKENNLSSSLLPLSIPTSAFNQNPNSNPNPTPLDLDPKPTKVRISEKRAMPIDLDEPMEMRSPVKRARTTTGIPHQSPINFGADCLPPVQAQAPPELPPKFRQRVLELGGSDPKLVFQKKLFATDVNRNHGRLTVPLRQCVLELSRDEVVESVKRDGRGKVAGFEVMVIEPGLKERRMRFKEWKTVSSYALLGGWNDLVKKNGVEQGDILQLWSFRRGPGDALSYFNIFSTTSTISYKLKVTQQLTPIGTKGRYGGIHSLQRISFLQDIRNDNKKGRINLFFHWPKQPRRSW</sequence>
<dbReference type="GO" id="GO:0003677">
    <property type="term" value="F:DNA binding"/>
    <property type="evidence" value="ECO:0007669"/>
    <property type="project" value="UniProtKB-KW"/>
</dbReference>
<feature type="region of interest" description="Disordered" evidence="6">
    <location>
        <begin position="57"/>
        <end position="77"/>
    </location>
</feature>
<evidence type="ECO:0000256" key="5">
    <source>
        <dbReference type="ARBA" id="ARBA00023242"/>
    </source>
</evidence>
<comment type="caution">
    <text evidence="8">The sequence shown here is derived from an EMBL/GenBank/DDBJ whole genome shotgun (WGS) entry which is preliminary data.</text>
</comment>
<dbReference type="InterPro" id="IPR003340">
    <property type="entry name" value="B3_DNA-bd"/>
</dbReference>
<dbReference type="EMBL" id="JAKOGI010000017">
    <property type="protein sequence ID" value="KAJ8450076.1"/>
    <property type="molecule type" value="Genomic_DNA"/>
</dbReference>
<keyword evidence="4" id="KW-0804">Transcription</keyword>
<dbReference type="SUPFAM" id="SSF101936">
    <property type="entry name" value="DNA-binding pseudobarrel domain"/>
    <property type="match status" value="2"/>
</dbReference>
<evidence type="ECO:0000256" key="3">
    <source>
        <dbReference type="ARBA" id="ARBA00023125"/>
    </source>
</evidence>
<feature type="domain" description="TF-B3" evidence="7">
    <location>
        <begin position="156"/>
        <end position="270"/>
    </location>
</feature>
<evidence type="ECO:0000313" key="8">
    <source>
        <dbReference type="EMBL" id="KAJ8450076.1"/>
    </source>
</evidence>
<evidence type="ECO:0000256" key="6">
    <source>
        <dbReference type="SAM" id="MobiDB-lite"/>
    </source>
</evidence>
<evidence type="ECO:0000256" key="1">
    <source>
        <dbReference type="ARBA" id="ARBA00004123"/>
    </source>
</evidence>
<dbReference type="InterPro" id="IPR005508">
    <property type="entry name" value="At2g31720-like"/>
</dbReference>
<accession>A0A9Q1QQL1</accession>
<evidence type="ECO:0000259" key="7">
    <source>
        <dbReference type="SMART" id="SM01019"/>
    </source>
</evidence>
<evidence type="ECO:0000256" key="2">
    <source>
        <dbReference type="ARBA" id="ARBA00023015"/>
    </source>
</evidence>
<keyword evidence="5" id="KW-0539">Nucleus</keyword>
<dbReference type="PANTHER" id="PTHR31541">
    <property type="entry name" value="B3 DOMAIN PLANT PROTEIN-RELATED"/>
    <property type="match status" value="1"/>
</dbReference>
<reference evidence="8" key="1">
    <citation type="submission" date="2022-04" db="EMBL/GenBank/DDBJ databases">
        <title>Carnegiea gigantea Genome sequencing and assembly v2.</title>
        <authorList>
            <person name="Copetti D."/>
            <person name="Sanderson M.J."/>
            <person name="Burquez A."/>
            <person name="Wojciechowski M.F."/>
        </authorList>
    </citation>
    <scope>NUCLEOTIDE SEQUENCE</scope>
    <source>
        <strain evidence="8">SGP5-SGP5p</strain>
        <tissue evidence="8">Aerial part</tissue>
    </source>
</reference>
<dbReference type="Pfam" id="PF03754">
    <property type="entry name" value="At2g31720-like"/>
    <property type="match status" value="2"/>
</dbReference>
<gene>
    <name evidence="8" type="ORF">Cgig2_033270</name>
</gene>
<dbReference type="InterPro" id="IPR015300">
    <property type="entry name" value="DNA-bd_pseudobarrel_sf"/>
</dbReference>
<dbReference type="PANTHER" id="PTHR31541:SF25">
    <property type="entry name" value="GAMMA-GLIADIN B"/>
    <property type="match status" value="1"/>
</dbReference>
<dbReference type="GO" id="GO:0005634">
    <property type="term" value="C:nucleus"/>
    <property type="evidence" value="ECO:0007669"/>
    <property type="project" value="UniProtKB-SubCell"/>
</dbReference>
<dbReference type="CDD" id="cd10017">
    <property type="entry name" value="B3_DNA"/>
    <property type="match status" value="2"/>
</dbReference>